<dbReference type="Proteomes" id="UP000177876">
    <property type="component" value="Unassembled WGS sequence"/>
</dbReference>
<feature type="transmembrane region" description="Helical" evidence="1">
    <location>
        <begin position="134"/>
        <end position="153"/>
    </location>
</feature>
<protein>
    <submittedName>
        <fullName evidence="2">Uncharacterized protein</fullName>
    </submittedName>
</protein>
<name>A0A1F2WF07_9ACTN</name>
<dbReference type="EMBL" id="MELK01000054">
    <property type="protein sequence ID" value="OFW55407.1"/>
    <property type="molecule type" value="Genomic_DNA"/>
</dbReference>
<keyword evidence="1" id="KW-0812">Transmembrane</keyword>
<evidence type="ECO:0000256" key="1">
    <source>
        <dbReference type="SAM" id="Phobius"/>
    </source>
</evidence>
<evidence type="ECO:0000313" key="2">
    <source>
        <dbReference type="EMBL" id="OFW55407.1"/>
    </source>
</evidence>
<gene>
    <name evidence="2" type="ORF">A2Y75_09830</name>
</gene>
<dbReference type="AlphaFoldDB" id="A0A1F2WF07"/>
<organism evidence="2 3">
    <name type="scientific">Candidatus Solincola sediminis</name>
    <dbReference type="NCBI Taxonomy" id="1797199"/>
    <lineage>
        <taxon>Bacteria</taxon>
        <taxon>Bacillati</taxon>
        <taxon>Actinomycetota</taxon>
        <taxon>Candidatus Geothermincolia</taxon>
        <taxon>Candidatus Geothermincolales</taxon>
        <taxon>Candidatus Geothermincolaceae</taxon>
        <taxon>Candidatus Solincola</taxon>
    </lineage>
</organism>
<proteinExistence type="predicted"/>
<feature type="transmembrane region" description="Helical" evidence="1">
    <location>
        <begin position="45"/>
        <end position="70"/>
    </location>
</feature>
<sequence length="162" mass="17676">MVNCRGCGRNIDTQQVDAGAKYLCARCYYLQASGQGTSRPGSYKILLGVVFGLMAAIAAAGITLCVLYLIGVASFGWFLLLLLVLLGVVAIPAALLLKRRNLSLLLAALYLPLGIWTYLWYLAPGINWDRGNSVLWGAFIFLFAGLLSTYVSIRDLRTLPRI</sequence>
<evidence type="ECO:0000313" key="3">
    <source>
        <dbReference type="Proteomes" id="UP000177876"/>
    </source>
</evidence>
<feature type="transmembrane region" description="Helical" evidence="1">
    <location>
        <begin position="104"/>
        <end position="122"/>
    </location>
</feature>
<feature type="transmembrane region" description="Helical" evidence="1">
    <location>
        <begin position="76"/>
        <end position="97"/>
    </location>
</feature>
<dbReference type="STRING" id="1797197.A2Y75_09830"/>
<accession>A0A1F2WF07</accession>
<keyword evidence="1" id="KW-1133">Transmembrane helix</keyword>
<comment type="caution">
    <text evidence="2">The sequence shown here is derived from an EMBL/GenBank/DDBJ whole genome shotgun (WGS) entry which is preliminary data.</text>
</comment>
<reference evidence="2 3" key="1">
    <citation type="journal article" date="2016" name="Nat. Commun.">
        <title>Thousands of microbial genomes shed light on interconnected biogeochemical processes in an aquifer system.</title>
        <authorList>
            <person name="Anantharaman K."/>
            <person name="Brown C.T."/>
            <person name="Hug L.A."/>
            <person name="Sharon I."/>
            <person name="Castelle C.J."/>
            <person name="Probst A.J."/>
            <person name="Thomas B.C."/>
            <person name="Singh A."/>
            <person name="Wilkins M.J."/>
            <person name="Karaoz U."/>
            <person name="Brodie E.L."/>
            <person name="Williams K.H."/>
            <person name="Hubbard S.S."/>
            <person name="Banfield J.F."/>
        </authorList>
    </citation>
    <scope>NUCLEOTIDE SEQUENCE [LARGE SCALE GENOMIC DNA]</scope>
</reference>
<keyword evidence="1" id="KW-0472">Membrane</keyword>